<name>A0A640TA81_STRNI</name>
<evidence type="ECO:0000313" key="2">
    <source>
        <dbReference type="EMBL" id="GFE20080.1"/>
    </source>
</evidence>
<dbReference type="Proteomes" id="UP001210609">
    <property type="component" value="Chromosome"/>
</dbReference>
<gene>
    <name evidence="2" type="ORF">Sliba_05330</name>
    <name evidence="3" type="ORF">STRLI_000603</name>
</gene>
<proteinExistence type="predicted"/>
<protein>
    <submittedName>
        <fullName evidence="2">Uncharacterized protein</fullName>
    </submittedName>
</protein>
<evidence type="ECO:0000313" key="5">
    <source>
        <dbReference type="Proteomes" id="UP001210609"/>
    </source>
</evidence>
<dbReference type="RefSeq" id="WP_159484117.1">
    <property type="nucleotide sequence ID" value="NZ_BLIP01000001.1"/>
</dbReference>
<dbReference type="EMBL" id="BLIP01000001">
    <property type="protein sequence ID" value="GFE20080.1"/>
    <property type="molecule type" value="Genomic_DNA"/>
</dbReference>
<feature type="region of interest" description="Disordered" evidence="1">
    <location>
        <begin position="1"/>
        <end position="22"/>
    </location>
</feature>
<evidence type="ECO:0000256" key="1">
    <source>
        <dbReference type="SAM" id="MobiDB-lite"/>
    </source>
</evidence>
<dbReference type="Proteomes" id="UP000429552">
    <property type="component" value="Unassembled WGS sequence"/>
</dbReference>
<dbReference type="AlphaFoldDB" id="A0A640TA81"/>
<feature type="compositionally biased region" description="Basic and acidic residues" evidence="1">
    <location>
        <begin position="9"/>
        <end position="19"/>
    </location>
</feature>
<dbReference type="EMBL" id="CP114202">
    <property type="protein sequence ID" value="WAT94931.1"/>
    <property type="molecule type" value="Genomic_DNA"/>
</dbReference>
<evidence type="ECO:0000313" key="4">
    <source>
        <dbReference type="Proteomes" id="UP000429552"/>
    </source>
</evidence>
<keyword evidence="5" id="KW-1185">Reference proteome</keyword>
<organism evidence="2 4">
    <name type="scientific">Streptomyces nigrescens</name>
    <dbReference type="NCBI Taxonomy" id="1920"/>
    <lineage>
        <taxon>Bacteria</taxon>
        <taxon>Bacillati</taxon>
        <taxon>Actinomycetota</taxon>
        <taxon>Actinomycetes</taxon>
        <taxon>Kitasatosporales</taxon>
        <taxon>Streptomycetaceae</taxon>
        <taxon>Streptomyces</taxon>
    </lineage>
</organism>
<reference evidence="2 4" key="1">
    <citation type="submission" date="2019-12" db="EMBL/GenBank/DDBJ databases">
        <title>Whole genome shotgun sequence of Streptomyces libani subsp. libani NBRC 13452.</title>
        <authorList>
            <person name="Ichikawa N."/>
            <person name="Kimura A."/>
            <person name="Kitahashi Y."/>
            <person name="Komaki H."/>
            <person name="Tamura T."/>
        </authorList>
    </citation>
    <scope>NUCLEOTIDE SEQUENCE [LARGE SCALE GENOMIC DNA]</scope>
    <source>
        <strain evidence="2 4">NBRC 13452</strain>
    </source>
</reference>
<sequence>MTGSNQRFEVPEPHPECDVRLPGNGGVVHGRIKIVDQRSKGNVWILVALPCWTRWSTQIEVGEPTHEGIAPGVEDTWVPAFAVETEDDVYTELKQRYRKLKSVS</sequence>
<reference evidence="3 5" key="2">
    <citation type="submission" date="2022-12" db="EMBL/GenBank/DDBJ databases">
        <authorList>
            <person name="Ruckert C."/>
            <person name="Busche T."/>
            <person name="Kalinowski J."/>
            <person name="Wittmann C."/>
        </authorList>
    </citation>
    <scope>NUCLEOTIDE SEQUENCE [LARGE SCALE GENOMIC DNA]</scope>
    <source>
        <strain evidence="3 5">DSM 40555</strain>
    </source>
</reference>
<evidence type="ECO:0000313" key="3">
    <source>
        <dbReference type="EMBL" id="WAT94931.1"/>
    </source>
</evidence>
<accession>A0A640TA81</accession>